<gene>
    <name evidence="4" type="ORF">HII30_18955</name>
</gene>
<feature type="transmembrane region" description="Helical" evidence="3">
    <location>
        <begin position="395"/>
        <end position="420"/>
    </location>
</feature>
<evidence type="ECO:0000313" key="5">
    <source>
        <dbReference type="Proteomes" id="UP000565468"/>
    </source>
</evidence>
<dbReference type="GO" id="GO:0009847">
    <property type="term" value="P:spore germination"/>
    <property type="evidence" value="ECO:0007669"/>
    <property type="project" value="InterPro"/>
</dbReference>
<dbReference type="AlphaFoldDB" id="A0A848MB01"/>
<keyword evidence="3" id="KW-0812">Transmembrane</keyword>
<dbReference type="InterPro" id="IPR050768">
    <property type="entry name" value="UPF0353/GerABKA_families"/>
</dbReference>
<evidence type="ECO:0000256" key="1">
    <source>
        <dbReference type="ARBA" id="ARBA00005278"/>
    </source>
</evidence>
<feature type="transmembrane region" description="Helical" evidence="3">
    <location>
        <begin position="364"/>
        <end position="383"/>
    </location>
</feature>
<proteinExistence type="inferred from homology"/>
<dbReference type="RefSeq" id="WP_169506651.1">
    <property type="nucleotide sequence ID" value="NZ_JABBPN010000024.1"/>
</dbReference>
<dbReference type="PANTHER" id="PTHR22550:SF5">
    <property type="entry name" value="LEUCINE ZIPPER PROTEIN 4"/>
    <property type="match status" value="1"/>
</dbReference>
<reference evidence="4 5" key="1">
    <citation type="submission" date="2020-04" db="EMBL/GenBank/DDBJ databases">
        <title>Paenibacillus algicola sp. nov., a novel marine bacterium producing alginate lyase.</title>
        <authorList>
            <person name="Huang H."/>
        </authorList>
    </citation>
    <scope>NUCLEOTIDE SEQUENCE [LARGE SCALE GENOMIC DNA]</scope>
    <source>
        <strain evidence="4 5">L7-75</strain>
    </source>
</reference>
<dbReference type="PANTHER" id="PTHR22550">
    <property type="entry name" value="SPORE GERMINATION PROTEIN"/>
    <property type="match status" value="1"/>
</dbReference>
<dbReference type="Pfam" id="PF03323">
    <property type="entry name" value="GerA"/>
    <property type="match status" value="1"/>
</dbReference>
<dbReference type="GO" id="GO:0016020">
    <property type="term" value="C:membrane"/>
    <property type="evidence" value="ECO:0007669"/>
    <property type="project" value="InterPro"/>
</dbReference>
<keyword evidence="3" id="KW-1133">Transmembrane helix</keyword>
<keyword evidence="5" id="KW-1185">Reference proteome</keyword>
<dbReference type="EMBL" id="JABBPN010000024">
    <property type="protein sequence ID" value="NMO97845.1"/>
    <property type="molecule type" value="Genomic_DNA"/>
</dbReference>
<comment type="caution">
    <text evidence="4">The sequence shown here is derived from an EMBL/GenBank/DDBJ whole genome shotgun (WGS) entry which is preliminary data.</text>
</comment>
<dbReference type="PIRSF" id="PIRSF005690">
    <property type="entry name" value="GerBA"/>
    <property type="match status" value="1"/>
</dbReference>
<feature type="transmembrane region" description="Helical" evidence="3">
    <location>
        <begin position="275"/>
        <end position="294"/>
    </location>
</feature>
<keyword evidence="2 3" id="KW-0472">Membrane</keyword>
<comment type="similarity">
    <text evidence="1">Belongs to the GerABKA family.</text>
</comment>
<sequence length="468" mass="53153">MFDTNKQNVSFLQQALQHSDDLLVREITRDGNAGVLVYIESLTDASQLEKHVLDPLSQSNPTELSTLFTTIQAKESIDLQQGIKSLLNGYTLYFEDGIRRFYLLETPSHYERSITEPENESIIRGTHNGFIESLSVNLHLIRKQVNSPELTVRYYELGKTTTRKAAVIYMHNQAEEEVVRKVISRIQRITLDHIMFTGFVQEMIEDNPYSLFPQHLMTERPDHTNAYLMNGHVAIMLDGDPTALILPVSFFAFYKTPDDYNNRWMVASFTRLTRMLSFILAFQLPAIYIATVSFHSSILPLKLFFTVQGSLTRVPFPPLIEALLLELIFELLREAGLRLPSRVGQTIGIVGGLVIGDAIVKAGLVSYPMIIVVALTAISSFLIPSYEMGSAVRLLRFPLMIAASLFGFLGISFGLAILFMHLCKLESYGKPYFEPLAPLTLKGWKDTFVRFPVWTLRQKTKRSNTRRE</sequence>
<dbReference type="Proteomes" id="UP000565468">
    <property type="component" value="Unassembled WGS sequence"/>
</dbReference>
<name>A0A848MB01_PAELE</name>
<protein>
    <submittedName>
        <fullName evidence="4">Spore germination protein</fullName>
    </submittedName>
</protein>
<dbReference type="InterPro" id="IPR004995">
    <property type="entry name" value="Spore_Ger"/>
</dbReference>
<evidence type="ECO:0000256" key="3">
    <source>
        <dbReference type="SAM" id="Phobius"/>
    </source>
</evidence>
<evidence type="ECO:0000313" key="4">
    <source>
        <dbReference type="EMBL" id="NMO97845.1"/>
    </source>
</evidence>
<organism evidence="4 5">
    <name type="scientific">Paenibacillus lemnae</name>
    <dbReference type="NCBI Taxonomy" id="1330551"/>
    <lineage>
        <taxon>Bacteria</taxon>
        <taxon>Bacillati</taxon>
        <taxon>Bacillota</taxon>
        <taxon>Bacilli</taxon>
        <taxon>Bacillales</taxon>
        <taxon>Paenibacillaceae</taxon>
        <taxon>Paenibacillus</taxon>
    </lineage>
</organism>
<accession>A0A848MB01</accession>
<evidence type="ECO:0000256" key="2">
    <source>
        <dbReference type="ARBA" id="ARBA00023136"/>
    </source>
</evidence>